<sequence length="802" mass="89276">MEARRLHEAAAREAAREALLREAAFREARAAEAASALSASSHHHHDPSLAGGLPPSYHHHHHHHLLGGGGGGGGFSSLDYAALGYPSYYGSAALPLHLRGGPGASVRTAAAAAAASRPPLSAAALRAEALASREHALRSIAHEEAVLAATREQARRNLAHEEAIITASREHAIRNLAHEEAILAATREQARRNLAHEEALLAATREQARRNGLSLSQTTNHASGGSNGTAAASAITLDATNPTNLPRSWGVEAMPLSSTREFSRREIVHDCVEEEGIYKGKKLRSGKFSDQEEAYGDILIELFEKGQVDIERGVSLRTFLAKALHCSPMRVTKKIAGKGNEARKNYLGRKNLPVLGNEFRHLNARFQTARDNFLQVLKEEWEMEDSENKDSSEDDEESINANQPLEGIQDKAWNKRVGQLADFYREYGVANLPIQKKYRELRDFVSQVRIQYRKKQLSKERIAQLDDLGFIWSFRRFVPWGTRLEELRAFRERHGHSRVPFRYKENPSFGLWAANMRARYSRYVKGKDSTVAPIAPEQIEALNEIGFVWELSNSVGRSPNYQQLQQQQQLQQKLQQQLQPPPPPTPTPHEILSTAQQQTQFFMGKVALNKAVRLNSSYWDGLYSKVEANLLALDRLYKQEEAAAILAGEDVAYVVNPDRAEAPTSSSQHDDDDDDSSSSDGDTQEEADDENSSTEEDEDASMGDWSDGEILDDDEYRKVEASLRALDQWYKEEAELEATGKLAAAGGGREREKSPEPEPEQQENASIFDDAEDEIYADAEEEEEKVPAKARVDDSSDEGKWL</sequence>
<dbReference type="PANTHER" id="PTHR33418:SF1">
    <property type="entry name" value="HELICASE-ASSOCIATED DOMAIN-CONTAINING PROTEIN"/>
    <property type="match status" value="1"/>
</dbReference>
<proteinExistence type="predicted"/>
<evidence type="ECO:0000256" key="1">
    <source>
        <dbReference type="SAM" id="MobiDB-lite"/>
    </source>
</evidence>
<feature type="compositionally biased region" description="Low complexity" evidence="1">
    <location>
        <begin position="568"/>
        <end position="578"/>
    </location>
</feature>
<feature type="region of interest" description="Disordered" evidence="1">
    <location>
        <begin position="210"/>
        <end position="229"/>
    </location>
</feature>
<keyword evidence="4" id="KW-1185">Reference proteome</keyword>
<comment type="caution">
    <text evidence="3">The sequence shown here is derived from an EMBL/GenBank/DDBJ whole genome shotgun (WGS) entry which is preliminary data.</text>
</comment>
<feature type="region of interest" description="Disordered" evidence="1">
    <location>
        <begin position="36"/>
        <end position="65"/>
    </location>
</feature>
<feature type="region of interest" description="Disordered" evidence="1">
    <location>
        <begin position="740"/>
        <end position="802"/>
    </location>
</feature>
<dbReference type="InterPro" id="IPR005114">
    <property type="entry name" value="Helicase_assoc"/>
</dbReference>
<dbReference type="PANTHER" id="PTHR33418">
    <property type="entry name" value="HELICASE-ASSOCIATED"/>
    <property type="match status" value="1"/>
</dbReference>
<dbReference type="Pfam" id="PF03457">
    <property type="entry name" value="HA"/>
    <property type="match status" value="2"/>
</dbReference>
<dbReference type="EMBL" id="CAKOGP040002025">
    <property type="protein sequence ID" value="CAJ1959852.1"/>
    <property type="molecule type" value="Genomic_DNA"/>
</dbReference>
<feature type="compositionally biased region" description="Basic and acidic residues" evidence="1">
    <location>
        <begin position="785"/>
        <end position="802"/>
    </location>
</feature>
<name>A0AAD2G1T4_9STRA</name>
<feature type="region of interest" description="Disordered" evidence="1">
    <location>
        <begin position="660"/>
        <end position="713"/>
    </location>
</feature>
<feature type="domain" description="Helicase-associated" evidence="2">
    <location>
        <begin position="479"/>
        <end position="547"/>
    </location>
</feature>
<organism evidence="3 4">
    <name type="scientific">Cylindrotheca closterium</name>
    <dbReference type="NCBI Taxonomy" id="2856"/>
    <lineage>
        <taxon>Eukaryota</taxon>
        <taxon>Sar</taxon>
        <taxon>Stramenopiles</taxon>
        <taxon>Ochrophyta</taxon>
        <taxon>Bacillariophyta</taxon>
        <taxon>Bacillariophyceae</taxon>
        <taxon>Bacillariophycidae</taxon>
        <taxon>Bacillariales</taxon>
        <taxon>Bacillariaceae</taxon>
        <taxon>Cylindrotheca</taxon>
    </lineage>
</organism>
<evidence type="ECO:0000259" key="2">
    <source>
        <dbReference type="Pfam" id="PF03457"/>
    </source>
</evidence>
<feature type="compositionally biased region" description="Acidic residues" evidence="1">
    <location>
        <begin position="769"/>
        <end position="784"/>
    </location>
</feature>
<dbReference type="Proteomes" id="UP001295423">
    <property type="component" value="Unassembled WGS sequence"/>
</dbReference>
<evidence type="ECO:0000313" key="3">
    <source>
        <dbReference type="EMBL" id="CAJ1959852.1"/>
    </source>
</evidence>
<gene>
    <name evidence="3" type="ORF">CYCCA115_LOCUS18271</name>
</gene>
<protein>
    <recommendedName>
        <fullName evidence="2">Helicase-associated domain-containing protein</fullName>
    </recommendedName>
</protein>
<feature type="region of interest" description="Disordered" evidence="1">
    <location>
        <begin position="568"/>
        <end position="590"/>
    </location>
</feature>
<accession>A0AAD2G1T4</accession>
<dbReference type="Gene3D" id="6.10.140.530">
    <property type="match status" value="2"/>
</dbReference>
<reference evidence="3" key="1">
    <citation type="submission" date="2023-08" db="EMBL/GenBank/DDBJ databases">
        <authorList>
            <person name="Audoor S."/>
            <person name="Bilcke G."/>
        </authorList>
    </citation>
    <scope>NUCLEOTIDE SEQUENCE</scope>
</reference>
<feature type="compositionally biased region" description="Acidic residues" evidence="1">
    <location>
        <begin position="670"/>
        <end position="713"/>
    </location>
</feature>
<dbReference type="AlphaFoldDB" id="A0AAD2G1T4"/>
<feature type="domain" description="Helicase-associated" evidence="2">
    <location>
        <begin position="409"/>
        <end position="470"/>
    </location>
</feature>
<evidence type="ECO:0000313" key="4">
    <source>
        <dbReference type="Proteomes" id="UP001295423"/>
    </source>
</evidence>